<organism evidence="4 5">
    <name type="scientific">Brevibacillus antibioticus</name>
    <dbReference type="NCBI Taxonomy" id="2570228"/>
    <lineage>
        <taxon>Bacteria</taxon>
        <taxon>Bacillati</taxon>
        <taxon>Bacillota</taxon>
        <taxon>Bacilli</taxon>
        <taxon>Bacillales</taxon>
        <taxon>Paenibacillaceae</taxon>
        <taxon>Brevibacillus</taxon>
    </lineage>
</organism>
<evidence type="ECO:0000256" key="2">
    <source>
        <dbReference type="ARBA" id="ARBA00022737"/>
    </source>
</evidence>
<dbReference type="PANTHER" id="PTHR46652">
    <property type="entry name" value="LEUCINE-RICH REPEAT AND IQ DOMAIN-CONTAINING PROTEIN 1-RELATED"/>
    <property type="match status" value="1"/>
</dbReference>
<evidence type="ECO:0000313" key="4">
    <source>
        <dbReference type="EMBL" id="TKI58352.1"/>
    </source>
</evidence>
<comment type="caution">
    <text evidence="4">The sequence shown here is derived from an EMBL/GenBank/DDBJ whole genome shotgun (WGS) entry which is preliminary data.</text>
</comment>
<name>A0A4U2YE15_9BACL</name>
<keyword evidence="1" id="KW-0433">Leucine-rich repeat</keyword>
<evidence type="ECO:0000313" key="5">
    <source>
        <dbReference type="Proteomes" id="UP000307841"/>
    </source>
</evidence>
<keyword evidence="5" id="KW-1185">Reference proteome</keyword>
<dbReference type="InterPro" id="IPR025875">
    <property type="entry name" value="Leu-rich_rpt_4"/>
</dbReference>
<dbReference type="SUPFAM" id="SSF52058">
    <property type="entry name" value="L domain-like"/>
    <property type="match status" value="1"/>
</dbReference>
<accession>A0A4U2YE15</accession>
<dbReference type="InterPro" id="IPR001611">
    <property type="entry name" value="Leu-rich_rpt"/>
</dbReference>
<dbReference type="Proteomes" id="UP000307841">
    <property type="component" value="Unassembled WGS sequence"/>
</dbReference>
<evidence type="ECO:0000256" key="1">
    <source>
        <dbReference type="ARBA" id="ARBA00022614"/>
    </source>
</evidence>
<dbReference type="PANTHER" id="PTHR46652:SF3">
    <property type="entry name" value="LEUCINE-RICH REPEAT-CONTAINING PROTEIN 9"/>
    <property type="match status" value="1"/>
</dbReference>
<keyword evidence="2" id="KW-0677">Repeat</keyword>
<sequence length="281" mass="31493">MNLKKLITLLIILGVLTGCEANETNLNELPKEQSQAESVSPLLLESLSKSLNKQKQDIKMEDLFNSEELTLDIDNIPLEQRDAPIDLAVLSKMKNLKTLSLNRINVKDYLFLKDLSELEYLSITGFQEAQLPILNNSKLISLSLNEGDLSDLKMLENSKSLQHLTIRNNKITALSSIKLPHLTFLDVSNNPIDSMDFVKELPNLERLQMMNAPITDITSIQSVTKLNYLDIRGTKVTSIKPLLSLDELSILLVDRKSISDLALLKKDIKVAENGNEINDGN</sequence>
<dbReference type="InterPro" id="IPR032675">
    <property type="entry name" value="LRR_dom_sf"/>
</dbReference>
<protein>
    <submittedName>
        <fullName evidence="4">Leucine-rich repeat domain-containing protein</fullName>
    </submittedName>
</protein>
<dbReference type="EMBL" id="SZNK01000001">
    <property type="protein sequence ID" value="TKI58352.1"/>
    <property type="molecule type" value="Genomic_DNA"/>
</dbReference>
<gene>
    <name evidence="4" type="ORF">E8L90_24785</name>
</gene>
<dbReference type="PROSITE" id="PS51257">
    <property type="entry name" value="PROKAR_LIPOPROTEIN"/>
    <property type="match status" value="1"/>
</dbReference>
<keyword evidence="3" id="KW-0732">Signal</keyword>
<feature type="chain" id="PRO_5020348261" evidence="3">
    <location>
        <begin position="22"/>
        <end position="281"/>
    </location>
</feature>
<feature type="signal peptide" evidence="3">
    <location>
        <begin position="1"/>
        <end position="21"/>
    </location>
</feature>
<dbReference type="InterPro" id="IPR050836">
    <property type="entry name" value="SDS22/Internalin_LRR"/>
</dbReference>
<reference evidence="4 5" key="1">
    <citation type="submission" date="2019-04" db="EMBL/GenBank/DDBJ databases">
        <title>Whole genome sequencing of Brevibacillus sp. TGS2-1.</title>
        <authorList>
            <person name="Choi A."/>
        </authorList>
    </citation>
    <scope>NUCLEOTIDE SEQUENCE [LARGE SCALE GENOMIC DNA]</scope>
    <source>
        <strain evidence="4 5">TGS2-1</strain>
    </source>
</reference>
<dbReference type="AlphaFoldDB" id="A0A4U2YE15"/>
<evidence type="ECO:0000256" key="3">
    <source>
        <dbReference type="SAM" id="SignalP"/>
    </source>
</evidence>
<dbReference type="Pfam" id="PF12799">
    <property type="entry name" value="LRR_4"/>
    <property type="match status" value="1"/>
</dbReference>
<proteinExistence type="predicted"/>
<dbReference type="Gene3D" id="3.80.10.10">
    <property type="entry name" value="Ribonuclease Inhibitor"/>
    <property type="match status" value="2"/>
</dbReference>
<dbReference type="PROSITE" id="PS51450">
    <property type="entry name" value="LRR"/>
    <property type="match status" value="1"/>
</dbReference>